<proteinExistence type="predicted"/>
<comment type="caution">
    <text evidence="3">The sequence shown here is derived from an EMBL/GenBank/DDBJ whole genome shotgun (WGS) entry which is preliminary data.</text>
</comment>
<dbReference type="Gene3D" id="2.30.180.10">
    <property type="entry name" value="FAS1 domain"/>
    <property type="match status" value="1"/>
</dbReference>
<dbReference type="AlphaFoldDB" id="A0A429V702"/>
<feature type="domain" description="FAS1" evidence="2">
    <location>
        <begin position="134"/>
        <end position="275"/>
    </location>
</feature>
<feature type="region of interest" description="Disordered" evidence="1">
    <location>
        <begin position="249"/>
        <end position="278"/>
    </location>
</feature>
<organism evidence="3 4">
    <name type="scientific">Sphingomonas ginkgonis</name>
    <dbReference type="NCBI Taxonomy" id="2315330"/>
    <lineage>
        <taxon>Bacteria</taxon>
        <taxon>Pseudomonadati</taxon>
        <taxon>Pseudomonadota</taxon>
        <taxon>Alphaproteobacteria</taxon>
        <taxon>Sphingomonadales</taxon>
        <taxon>Sphingomonadaceae</taxon>
        <taxon>Sphingomonas</taxon>
    </lineage>
</organism>
<feature type="region of interest" description="Disordered" evidence="1">
    <location>
        <begin position="55"/>
        <end position="94"/>
    </location>
</feature>
<evidence type="ECO:0000313" key="3">
    <source>
        <dbReference type="EMBL" id="RST29723.1"/>
    </source>
</evidence>
<gene>
    <name evidence="3" type="ORF">HMF7854_01925</name>
</gene>
<sequence>MGSSSCSPAISASAASSQTATTCTMSRWPIVTATTTHRIAGTAITTATFTRSIRAAGLSSRSSRQSPDRASAPGRRRAAPHQPSTERNRMRNSVSRSGLAFALAVLAGCHQQPGNNAAANQAGTNQAAKGSEGGSKLSDGLGNDRKFAAAIHQAGLDRTLAGQGPYTVLAPTDAAFDKIPPATKAAMMKPEGRQQLTQLLTFHILPGVILAADIDRAIQNGKGTTKLATMNGETISASKENGSIVLSDRHGGKARLASGDEQHSNGVLHQLDGVLSPG</sequence>
<protein>
    <submittedName>
        <fullName evidence="3">Fasciclin domain-containing protein</fullName>
    </submittedName>
</protein>
<accession>A0A429V702</accession>
<dbReference type="OrthoDB" id="9800666at2"/>
<dbReference type="PANTHER" id="PTHR10900">
    <property type="entry name" value="PERIOSTIN-RELATED"/>
    <property type="match status" value="1"/>
</dbReference>
<dbReference type="Proteomes" id="UP000274661">
    <property type="component" value="Unassembled WGS sequence"/>
</dbReference>
<dbReference type="PROSITE" id="PS50213">
    <property type="entry name" value="FAS1"/>
    <property type="match status" value="1"/>
</dbReference>
<keyword evidence="4" id="KW-1185">Reference proteome</keyword>
<evidence type="ECO:0000313" key="4">
    <source>
        <dbReference type="Proteomes" id="UP000274661"/>
    </source>
</evidence>
<dbReference type="InterPro" id="IPR000782">
    <property type="entry name" value="FAS1_domain"/>
</dbReference>
<evidence type="ECO:0000256" key="1">
    <source>
        <dbReference type="SAM" id="MobiDB-lite"/>
    </source>
</evidence>
<dbReference type="Pfam" id="PF02469">
    <property type="entry name" value="Fasciclin"/>
    <property type="match status" value="1"/>
</dbReference>
<feature type="compositionally biased region" description="Low complexity" evidence="1">
    <location>
        <begin position="116"/>
        <end position="128"/>
    </location>
</feature>
<feature type="region of interest" description="Disordered" evidence="1">
    <location>
        <begin position="116"/>
        <end position="140"/>
    </location>
</feature>
<reference evidence="3 4" key="1">
    <citation type="submission" date="2018-12" db="EMBL/GenBank/DDBJ databases">
        <title>Sphingomonas sp. HMF7854 Genome sequencing and assembly.</title>
        <authorList>
            <person name="Cha I."/>
            <person name="Kang H."/>
            <person name="Kim H."/>
            <person name="Kang J."/>
            <person name="Joh K."/>
        </authorList>
    </citation>
    <scope>NUCLEOTIDE SEQUENCE [LARGE SCALE GENOMIC DNA]</scope>
    <source>
        <strain evidence="3 4">HMF7854</strain>
    </source>
</reference>
<dbReference type="SMART" id="SM00554">
    <property type="entry name" value="FAS1"/>
    <property type="match status" value="1"/>
</dbReference>
<evidence type="ECO:0000259" key="2">
    <source>
        <dbReference type="PROSITE" id="PS50213"/>
    </source>
</evidence>
<dbReference type="EMBL" id="RWJF01000001">
    <property type="protein sequence ID" value="RST29723.1"/>
    <property type="molecule type" value="Genomic_DNA"/>
</dbReference>
<dbReference type="InterPro" id="IPR050904">
    <property type="entry name" value="Adhesion/Biosynth-related"/>
</dbReference>
<dbReference type="InterPro" id="IPR036378">
    <property type="entry name" value="FAS1_dom_sf"/>
</dbReference>
<dbReference type="SUPFAM" id="SSF82153">
    <property type="entry name" value="FAS1 domain"/>
    <property type="match status" value="1"/>
</dbReference>
<name>A0A429V702_9SPHN</name>